<reference evidence="2" key="1">
    <citation type="submission" date="2022-08" db="EMBL/GenBank/DDBJ databases">
        <title>A Global Phylogenomic Analysis of the Shiitake Genus Lentinula.</title>
        <authorList>
            <consortium name="DOE Joint Genome Institute"/>
            <person name="Sierra-Patev S."/>
            <person name="Min B."/>
            <person name="Naranjo-Ortiz M."/>
            <person name="Looney B."/>
            <person name="Konkel Z."/>
            <person name="Slot J.C."/>
            <person name="Sakamoto Y."/>
            <person name="Steenwyk J.L."/>
            <person name="Rokas A."/>
            <person name="Carro J."/>
            <person name="Camarero S."/>
            <person name="Ferreira P."/>
            <person name="Molpeceres G."/>
            <person name="Ruiz-Duenas F.J."/>
            <person name="Serrano A."/>
            <person name="Henrissat B."/>
            <person name="Drula E."/>
            <person name="Hughes K.W."/>
            <person name="Mata J.L."/>
            <person name="Ishikawa N.K."/>
            <person name="Vargas-Isla R."/>
            <person name="Ushijima S."/>
            <person name="Smith C.A."/>
            <person name="Ahrendt S."/>
            <person name="Andreopoulos W."/>
            <person name="He G."/>
            <person name="Labutti K."/>
            <person name="Lipzen A."/>
            <person name="Ng V."/>
            <person name="Riley R."/>
            <person name="Sandor L."/>
            <person name="Barry K."/>
            <person name="Martinez A.T."/>
            <person name="Xiao Y."/>
            <person name="Gibbons J.G."/>
            <person name="Terashima K."/>
            <person name="Grigoriev I.V."/>
            <person name="Hibbett D.S."/>
        </authorList>
    </citation>
    <scope>NUCLEOTIDE SEQUENCE</scope>
    <source>
        <strain evidence="2">RHP3577 ss4</strain>
    </source>
</reference>
<protein>
    <recommendedName>
        <fullName evidence="4">Secreted protein</fullName>
    </recommendedName>
</protein>
<accession>A0ABQ8VFN4</accession>
<feature type="signal peptide" evidence="1">
    <location>
        <begin position="1"/>
        <end position="19"/>
    </location>
</feature>
<keyword evidence="3" id="KW-1185">Reference proteome</keyword>
<evidence type="ECO:0000313" key="2">
    <source>
        <dbReference type="EMBL" id="KAJ4492450.1"/>
    </source>
</evidence>
<keyword evidence="1" id="KW-0732">Signal</keyword>
<proteinExistence type="predicted"/>
<dbReference type="EMBL" id="JANVFT010000037">
    <property type="protein sequence ID" value="KAJ4492450.1"/>
    <property type="molecule type" value="Genomic_DNA"/>
</dbReference>
<gene>
    <name evidence="2" type="ORF">C8R41DRAFT_867149</name>
</gene>
<feature type="chain" id="PRO_5047167419" description="Secreted protein" evidence="1">
    <location>
        <begin position="20"/>
        <end position="189"/>
    </location>
</feature>
<evidence type="ECO:0008006" key="4">
    <source>
        <dbReference type="Google" id="ProtNLM"/>
    </source>
</evidence>
<evidence type="ECO:0000256" key="1">
    <source>
        <dbReference type="SAM" id="SignalP"/>
    </source>
</evidence>
<evidence type="ECO:0000313" key="3">
    <source>
        <dbReference type="Proteomes" id="UP001150217"/>
    </source>
</evidence>
<comment type="caution">
    <text evidence="2">The sequence shown here is derived from an EMBL/GenBank/DDBJ whole genome shotgun (WGS) entry which is preliminary data.</text>
</comment>
<organism evidence="2 3">
    <name type="scientific">Lentinula lateritia</name>
    <dbReference type="NCBI Taxonomy" id="40482"/>
    <lineage>
        <taxon>Eukaryota</taxon>
        <taxon>Fungi</taxon>
        <taxon>Dikarya</taxon>
        <taxon>Basidiomycota</taxon>
        <taxon>Agaricomycotina</taxon>
        <taxon>Agaricomycetes</taxon>
        <taxon>Agaricomycetidae</taxon>
        <taxon>Agaricales</taxon>
        <taxon>Marasmiineae</taxon>
        <taxon>Omphalotaceae</taxon>
        <taxon>Lentinula</taxon>
    </lineage>
</organism>
<dbReference type="Proteomes" id="UP001150217">
    <property type="component" value="Unassembled WGS sequence"/>
</dbReference>
<name>A0ABQ8VFN4_9AGAR</name>
<sequence>MTEVFFALLLLLSLRLVQNLPINATSVNDCGNDNLQCTVAGSVKVVKAAAKLFIPINTVEVPRQFRSKHGICSIESKGRGQNYHVLRAHVLLFSSGPDAHSTERSCSFFNAMTAAVTKGDNTLGLEVWCVQMGCTGCTLVAKWSTRRIPQSPTDIPNWIHTRQITRTASLEPKCDQIPPKPEWVARHFK</sequence>